<gene>
    <name evidence="2" type="ORF">HCR76_05600</name>
</gene>
<dbReference type="Proteomes" id="UP000662814">
    <property type="component" value="Chromosome"/>
</dbReference>
<feature type="compositionally biased region" description="Polar residues" evidence="1">
    <location>
        <begin position="1"/>
        <end position="26"/>
    </location>
</feature>
<evidence type="ECO:0000256" key="1">
    <source>
        <dbReference type="SAM" id="MobiDB-lite"/>
    </source>
</evidence>
<feature type="compositionally biased region" description="Basic and acidic residues" evidence="1">
    <location>
        <begin position="46"/>
        <end position="67"/>
    </location>
</feature>
<feature type="compositionally biased region" description="Acidic residues" evidence="1">
    <location>
        <begin position="31"/>
        <end position="43"/>
    </location>
</feature>
<dbReference type="EMBL" id="CP061169">
    <property type="protein sequence ID" value="QPZ39531.1"/>
    <property type="molecule type" value="Genomic_DNA"/>
</dbReference>
<feature type="region of interest" description="Disordered" evidence="1">
    <location>
        <begin position="1"/>
        <end position="67"/>
    </location>
</feature>
<accession>A0ABX6YL82</accession>
<organism evidence="2 3">
    <name type="scientific">Paramicrobacterium chengjingii</name>
    <dbReference type="NCBI Taxonomy" id="2769067"/>
    <lineage>
        <taxon>Bacteria</taxon>
        <taxon>Bacillati</taxon>
        <taxon>Actinomycetota</taxon>
        <taxon>Actinomycetes</taxon>
        <taxon>Micrococcales</taxon>
        <taxon>Microbacteriaceae</taxon>
        <taxon>Paramicrobacterium</taxon>
    </lineage>
</organism>
<dbReference type="RefSeq" id="WP_166988998.1">
    <property type="nucleotide sequence ID" value="NZ_CP061169.1"/>
</dbReference>
<keyword evidence="3" id="KW-1185">Reference proteome</keyword>
<evidence type="ECO:0008006" key="4">
    <source>
        <dbReference type="Google" id="ProtNLM"/>
    </source>
</evidence>
<reference evidence="2 3" key="1">
    <citation type="submission" date="2020-12" db="EMBL/GenBank/DDBJ databases">
        <title>Microbacterium sp. HY060.</title>
        <authorList>
            <person name="Zhou J."/>
        </authorList>
    </citation>
    <scope>NUCLEOTIDE SEQUENCE [LARGE SCALE GENOMIC DNA]</scope>
    <source>
        <strain evidence="2 3">HY60</strain>
    </source>
</reference>
<evidence type="ECO:0000313" key="2">
    <source>
        <dbReference type="EMBL" id="QPZ39531.1"/>
    </source>
</evidence>
<sequence>MSTETVATDDVSQTDATTEGVVSNATPEPGEQNEPEQTEDTQTPEELAKADASRYRHRLRDTEAERDTLAGQLKTARGNIVEHMLSNSPATLDALTAAGYEIDSLLDDDGNIDQGKLDEAAQATCKRFNINFSRPSSHAMSRANRVRLEPEPDFANAFTPKAR</sequence>
<proteinExistence type="predicted"/>
<protein>
    <recommendedName>
        <fullName evidence="4">Scaffolding protein</fullName>
    </recommendedName>
</protein>
<feature type="region of interest" description="Disordered" evidence="1">
    <location>
        <begin position="136"/>
        <end position="163"/>
    </location>
</feature>
<evidence type="ECO:0000313" key="3">
    <source>
        <dbReference type="Proteomes" id="UP000662814"/>
    </source>
</evidence>
<name>A0ABX6YL82_9MICO</name>